<dbReference type="AlphaFoldDB" id="A0AAD9N8R9"/>
<evidence type="ECO:0000313" key="2">
    <source>
        <dbReference type="EMBL" id="KAK2161287.1"/>
    </source>
</evidence>
<feature type="transmembrane region" description="Helical" evidence="1">
    <location>
        <begin position="40"/>
        <end position="60"/>
    </location>
</feature>
<evidence type="ECO:0000313" key="3">
    <source>
        <dbReference type="Proteomes" id="UP001208570"/>
    </source>
</evidence>
<reference evidence="2" key="1">
    <citation type="journal article" date="2023" name="Mol. Biol. Evol.">
        <title>Third-Generation Sequencing Reveals the Adaptive Role of the Epigenome in Three Deep-Sea Polychaetes.</title>
        <authorList>
            <person name="Perez M."/>
            <person name="Aroh O."/>
            <person name="Sun Y."/>
            <person name="Lan Y."/>
            <person name="Juniper S.K."/>
            <person name="Young C.R."/>
            <person name="Angers B."/>
            <person name="Qian P.Y."/>
        </authorList>
    </citation>
    <scope>NUCLEOTIDE SEQUENCE</scope>
    <source>
        <strain evidence="2">P08H-3</strain>
    </source>
</reference>
<dbReference type="Proteomes" id="UP001208570">
    <property type="component" value="Unassembled WGS sequence"/>
</dbReference>
<dbReference type="PANTHER" id="PTHR15066:SF0">
    <property type="entry name" value="TRANSMEMBRANE PROTEIN 187"/>
    <property type="match status" value="1"/>
</dbReference>
<evidence type="ECO:0000256" key="1">
    <source>
        <dbReference type="SAM" id="Phobius"/>
    </source>
</evidence>
<proteinExistence type="predicted"/>
<keyword evidence="3" id="KW-1185">Reference proteome</keyword>
<gene>
    <name evidence="2" type="ORF">LSH36_119g07005</name>
</gene>
<keyword evidence="1" id="KW-0472">Membrane</keyword>
<accession>A0AAD9N8R9</accession>
<comment type="caution">
    <text evidence="2">The sequence shown here is derived from an EMBL/GenBank/DDBJ whole genome shotgun (WGS) entry which is preliminary data.</text>
</comment>
<keyword evidence="1" id="KW-1133">Transmembrane helix</keyword>
<organism evidence="2 3">
    <name type="scientific">Paralvinella palmiformis</name>
    <dbReference type="NCBI Taxonomy" id="53620"/>
    <lineage>
        <taxon>Eukaryota</taxon>
        <taxon>Metazoa</taxon>
        <taxon>Spiralia</taxon>
        <taxon>Lophotrochozoa</taxon>
        <taxon>Annelida</taxon>
        <taxon>Polychaeta</taxon>
        <taxon>Sedentaria</taxon>
        <taxon>Canalipalpata</taxon>
        <taxon>Terebellida</taxon>
        <taxon>Terebelliformia</taxon>
        <taxon>Alvinellidae</taxon>
        <taxon>Paralvinella</taxon>
    </lineage>
</organism>
<dbReference type="GO" id="GO:0030133">
    <property type="term" value="C:transport vesicle"/>
    <property type="evidence" value="ECO:0007669"/>
    <property type="project" value="TreeGrafter"/>
</dbReference>
<feature type="transmembrane region" description="Helical" evidence="1">
    <location>
        <begin position="80"/>
        <end position="101"/>
    </location>
</feature>
<feature type="transmembrane region" description="Helical" evidence="1">
    <location>
        <begin position="113"/>
        <end position="134"/>
    </location>
</feature>
<dbReference type="InterPro" id="IPR028066">
    <property type="entry name" value="TMEM187"/>
</dbReference>
<protein>
    <submittedName>
        <fullName evidence="2">Uncharacterized protein</fullName>
    </submittedName>
</protein>
<sequence length="254" mass="28975">MQGVFDNVHTNTSPDHYAEKAWPVLKDYAPWLVIMPANTLVNMCYVIVGVYWLLATKILVKAQTRMGTAASTDLTGHDVYMMYTFCWISIIYGPIQMARLLMLKHRLAVLDQWYTLPGFAWVLAWALYCLRGWSTATIATVTGLSIVSYCCTLFHPFGFDFALACHILVVVKYCIDVQQQYGTTSSKISFVKALFGCSGFVILKLADNYLPILHPLFNHLSGHFWSKICDALQVYYVAEFFFIITLERTRTKKE</sequence>
<keyword evidence="1" id="KW-0812">Transmembrane</keyword>
<dbReference type="Pfam" id="PF15100">
    <property type="entry name" value="TMEM187"/>
    <property type="match status" value="1"/>
</dbReference>
<feature type="transmembrane region" description="Helical" evidence="1">
    <location>
        <begin position="146"/>
        <end position="169"/>
    </location>
</feature>
<dbReference type="PANTHER" id="PTHR15066">
    <property type="entry name" value="TRANSMEMBRANE PROTEIN 187"/>
    <property type="match status" value="1"/>
</dbReference>
<dbReference type="EMBL" id="JAODUP010000119">
    <property type="protein sequence ID" value="KAK2161287.1"/>
    <property type="molecule type" value="Genomic_DNA"/>
</dbReference>
<name>A0AAD9N8R9_9ANNE</name>